<dbReference type="Proteomes" id="UP000619293">
    <property type="component" value="Unassembled WGS sequence"/>
</dbReference>
<proteinExistence type="predicted"/>
<sequence length="75" mass="7849">MAVVGLDPRVGQAGLEHVVDRGQVTAYGAGEFDERGEFGPARPAQPALQQQPAGLALDRNDLPELFLANIGVLPA</sequence>
<accession>A0A8J3K8I4</accession>
<evidence type="ECO:0000313" key="2">
    <source>
        <dbReference type="Proteomes" id="UP000619293"/>
    </source>
</evidence>
<evidence type="ECO:0000313" key="1">
    <source>
        <dbReference type="EMBL" id="GIF94852.1"/>
    </source>
</evidence>
<protein>
    <submittedName>
        <fullName evidence="1">Uncharacterized protein</fullName>
    </submittedName>
</protein>
<organism evidence="1 2">
    <name type="scientific">Catellatospora chokoriensis</name>
    <dbReference type="NCBI Taxonomy" id="310353"/>
    <lineage>
        <taxon>Bacteria</taxon>
        <taxon>Bacillati</taxon>
        <taxon>Actinomycetota</taxon>
        <taxon>Actinomycetes</taxon>
        <taxon>Micromonosporales</taxon>
        <taxon>Micromonosporaceae</taxon>
        <taxon>Catellatospora</taxon>
    </lineage>
</organism>
<name>A0A8J3K8I4_9ACTN</name>
<gene>
    <name evidence="1" type="ORF">Cch02nite_82960</name>
</gene>
<comment type="caution">
    <text evidence="1">The sequence shown here is derived from an EMBL/GenBank/DDBJ whole genome shotgun (WGS) entry which is preliminary data.</text>
</comment>
<reference evidence="1 2" key="1">
    <citation type="submission" date="2021-01" db="EMBL/GenBank/DDBJ databases">
        <title>Whole genome shotgun sequence of Catellatospora chokoriensis NBRC 107358.</title>
        <authorList>
            <person name="Komaki H."/>
            <person name="Tamura T."/>
        </authorList>
    </citation>
    <scope>NUCLEOTIDE SEQUENCE [LARGE SCALE GENOMIC DNA]</scope>
    <source>
        <strain evidence="1 2">NBRC 107358</strain>
    </source>
</reference>
<keyword evidence="2" id="KW-1185">Reference proteome</keyword>
<dbReference type="AlphaFoldDB" id="A0A8J3K8I4"/>
<dbReference type="EMBL" id="BONG01000128">
    <property type="protein sequence ID" value="GIF94852.1"/>
    <property type="molecule type" value="Genomic_DNA"/>
</dbReference>